<keyword evidence="2" id="KW-1185">Reference proteome</keyword>
<proteinExistence type="predicted"/>
<accession>A0A8C1GQE4</accession>
<organism evidence="1 2">
    <name type="scientific">Cyprinus carpio</name>
    <name type="common">Common carp</name>
    <dbReference type="NCBI Taxonomy" id="7962"/>
    <lineage>
        <taxon>Eukaryota</taxon>
        <taxon>Metazoa</taxon>
        <taxon>Chordata</taxon>
        <taxon>Craniata</taxon>
        <taxon>Vertebrata</taxon>
        <taxon>Euteleostomi</taxon>
        <taxon>Actinopterygii</taxon>
        <taxon>Neopterygii</taxon>
        <taxon>Teleostei</taxon>
        <taxon>Ostariophysi</taxon>
        <taxon>Cypriniformes</taxon>
        <taxon>Cyprinidae</taxon>
        <taxon>Cyprininae</taxon>
        <taxon>Cyprinus</taxon>
    </lineage>
</organism>
<dbReference type="Ensembl" id="ENSCCRT00010013404.1">
    <property type="protein sequence ID" value="ENSCCRP00010012311.1"/>
    <property type="gene ID" value="ENSCCRG00010005206.1"/>
</dbReference>
<evidence type="ECO:0000313" key="2">
    <source>
        <dbReference type="Proteomes" id="UP000694427"/>
    </source>
</evidence>
<dbReference type="InterPro" id="IPR036291">
    <property type="entry name" value="NAD(P)-bd_dom_sf"/>
</dbReference>
<protein>
    <submittedName>
        <fullName evidence="1">Uncharacterized protein</fullName>
    </submittedName>
</protein>
<reference evidence="1" key="1">
    <citation type="submission" date="2025-08" db="UniProtKB">
        <authorList>
            <consortium name="Ensembl"/>
        </authorList>
    </citation>
    <scope>IDENTIFICATION</scope>
</reference>
<evidence type="ECO:0000313" key="1">
    <source>
        <dbReference type="Ensembl" id="ENSCCRP00010012311.1"/>
    </source>
</evidence>
<name>A0A8C1GQE4_CYPCA</name>
<dbReference type="SUPFAM" id="SSF51735">
    <property type="entry name" value="NAD(P)-binding Rossmann-fold domains"/>
    <property type="match status" value="1"/>
</dbReference>
<dbReference type="Gene3D" id="3.40.50.720">
    <property type="entry name" value="NAD(P)-binding Rossmann-like Domain"/>
    <property type="match status" value="1"/>
</dbReference>
<reference evidence="1" key="2">
    <citation type="submission" date="2025-09" db="UniProtKB">
        <authorList>
            <consortium name="Ensembl"/>
        </authorList>
    </citation>
    <scope>IDENTIFICATION</scope>
</reference>
<dbReference type="AlphaFoldDB" id="A0A8C1GQE4"/>
<sequence>MSRLAVVFGGSRGIGRADSQLLAQRGHRVVVFCTFTFTHSVSDCWPTVHPVLLFLF</sequence>
<dbReference type="Proteomes" id="UP000694427">
    <property type="component" value="Unplaced"/>
</dbReference>